<keyword evidence="9" id="KW-1185">Reference proteome</keyword>
<proteinExistence type="inferred from homology"/>
<keyword evidence="2 6" id="KW-0808">Transferase</keyword>
<name>A0ABU0IQT3_9CAUL</name>
<dbReference type="GO" id="GO:0003872">
    <property type="term" value="F:6-phosphofructokinase activity"/>
    <property type="evidence" value="ECO:0007669"/>
    <property type="project" value="UniProtKB-EC"/>
</dbReference>
<evidence type="ECO:0000256" key="1">
    <source>
        <dbReference type="ARBA" id="ARBA00010688"/>
    </source>
</evidence>
<evidence type="ECO:0000256" key="5">
    <source>
        <dbReference type="ARBA" id="ARBA00022840"/>
    </source>
</evidence>
<keyword evidence="4" id="KW-0418">Kinase</keyword>
<dbReference type="PIRSF" id="PIRSF000535">
    <property type="entry name" value="1PFK/6PFK/LacC"/>
    <property type="match status" value="1"/>
</dbReference>
<dbReference type="Proteomes" id="UP001228905">
    <property type="component" value="Unassembled WGS sequence"/>
</dbReference>
<gene>
    <name evidence="8" type="ORF">QO010_002156</name>
</gene>
<dbReference type="CDD" id="cd01164">
    <property type="entry name" value="FruK_PfkB_like"/>
    <property type="match status" value="1"/>
</dbReference>
<keyword evidence="3" id="KW-0547">Nucleotide-binding</keyword>
<dbReference type="Gene3D" id="3.40.1190.20">
    <property type="match status" value="1"/>
</dbReference>
<evidence type="ECO:0000313" key="8">
    <source>
        <dbReference type="EMBL" id="MDQ0464375.1"/>
    </source>
</evidence>
<comment type="caution">
    <text evidence="8">The sequence shown here is derived from an EMBL/GenBank/DDBJ whole genome shotgun (WGS) entry which is preliminary data.</text>
</comment>
<evidence type="ECO:0000259" key="7">
    <source>
        <dbReference type="Pfam" id="PF00294"/>
    </source>
</evidence>
<dbReference type="PROSITE" id="PS00584">
    <property type="entry name" value="PFKB_KINASES_2"/>
    <property type="match status" value="1"/>
</dbReference>
<keyword evidence="5" id="KW-0067">ATP-binding</keyword>
<dbReference type="Pfam" id="PF00294">
    <property type="entry name" value="PfkB"/>
    <property type="match status" value="1"/>
</dbReference>
<accession>A0ABU0IQT3</accession>
<dbReference type="PANTHER" id="PTHR46566">
    <property type="entry name" value="1-PHOSPHOFRUCTOKINASE-RELATED"/>
    <property type="match status" value="1"/>
</dbReference>
<dbReference type="PROSITE" id="PS00583">
    <property type="entry name" value="PFKB_KINASES_1"/>
    <property type="match status" value="1"/>
</dbReference>
<evidence type="ECO:0000256" key="4">
    <source>
        <dbReference type="ARBA" id="ARBA00022777"/>
    </source>
</evidence>
<dbReference type="PANTHER" id="PTHR46566:SF2">
    <property type="entry name" value="ATP-DEPENDENT 6-PHOSPHOFRUCTOKINASE ISOZYME 2"/>
    <property type="match status" value="1"/>
</dbReference>
<evidence type="ECO:0000256" key="2">
    <source>
        <dbReference type="ARBA" id="ARBA00022679"/>
    </source>
</evidence>
<dbReference type="InterPro" id="IPR029056">
    <property type="entry name" value="Ribokinase-like"/>
</dbReference>
<dbReference type="InterPro" id="IPR002173">
    <property type="entry name" value="Carboh/pur_kinase_PfkB_CS"/>
</dbReference>
<organism evidence="8 9">
    <name type="scientific">Caulobacter ginsengisoli</name>
    <dbReference type="NCBI Taxonomy" id="400775"/>
    <lineage>
        <taxon>Bacteria</taxon>
        <taxon>Pseudomonadati</taxon>
        <taxon>Pseudomonadota</taxon>
        <taxon>Alphaproteobacteria</taxon>
        <taxon>Caulobacterales</taxon>
        <taxon>Caulobacteraceae</taxon>
        <taxon>Caulobacter</taxon>
    </lineage>
</organism>
<evidence type="ECO:0000256" key="3">
    <source>
        <dbReference type="ARBA" id="ARBA00022741"/>
    </source>
</evidence>
<evidence type="ECO:0000256" key="6">
    <source>
        <dbReference type="PIRNR" id="PIRNR000535"/>
    </source>
</evidence>
<dbReference type="EMBL" id="JAUSVS010000003">
    <property type="protein sequence ID" value="MDQ0464375.1"/>
    <property type="molecule type" value="Genomic_DNA"/>
</dbReference>
<dbReference type="RefSeq" id="WP_307348997.1">
    <property type="nucleotide sequence ID" value="NZ_JAUSVS010000003.1"/>
</dbReference>
<sequence length="317" mass="32243">MSQPVNIVTLTPNPALDLSTAVDRVEPVRKLRCEAARFDPGGGGVNVARVVHRLGGAVQAIYPAGGPAGARLTTLLAREGLASGAVPIAGETRESFTVTDRGDGAEYRFVLPGPSLSPAEWRACLNAVLARAPAGGLVVVSGSLPPGVPPSALADLARRVRESGLRLAADSSGPALAAVLEAGVWLVKPSLRELCELTGLPLPDLATRLAACRALIAAGSAEIVALSLGDEGALLVTANEAFSARALAVRPVSTVGAGDSFLGGLLWGITRDLPMADCLRQAMAAGAAALLSPGTGLCRPEDVQRLAGEVEVERLPA</sequence>
<dbReference type="InterPro" id="IPR011611">
    <property type="entry name" value="PfkB_dom"/>
</dbReference>
<dbReference type="NCBIfam" id="TIGR03168">
    <property type="entry name" value="1-PFK"/>
    <property type="match status" value="1"/>
</dbReference>
<dbReference type="SUPFAM" id="SSF53613">
    <property type="entry name" value="Ribokinase-like"/>
    <property type="match status" value="1"/>
</dbReference>
<evidence type="ECO:0000313" key="9">
    <source>
        <dbReference type="Proteomes" id="UP001228905"/>
    </source>
</evidence>
<feature type="domain" description="Carbohydrate kinase PfkB" evidence="7">
    <location>
        <begin position="17"/>
        <end position="301"/>
    </location>
</feature>
<protein>
    <recommendedName>
        <fullName evidence="6">Phosphofructokinase</fullName>
    </recommendedName>
</protein>
<reference evidence="8 9" key="1">
    <citation type="submission" date="2023-07" db="EMBL/GenBank/DDBJ databases">
        <title>Genomic Encyclopedia of Type Strains, Phase IV (KMG-IV): sequencing the most valuable type-strain genomes for metagenomic binning, comparative biology and taxonomic classification.</title>
        <authorList>
            <person name="Goeker M."/>
        </authorList>
    </citation>
    <scope>NUCLEOTIDE SEQUENCE [LARGE SCALE GENOMIC DNA]</scope>
    <source>
        <strain evidence="8 9">DSM 18695</strain>
    </source>
</reference>
<comment type="similarity">
    <text evidence="1 6">Belongs to the carbohydrate kinase PfkB family.</text>
</comment>
<dbReference type="InterPro" id="IPR017583">
    <property type="entry name" value="Tagatose/fructose_Pkinase"/>
</dbReference>